<dbReference type="SUPFAM" id="SSF50118">
    <property type="entry name" value="Cell growth inhibitor/plasmid maintenance toxic component"/>
    <property type="match status" value="1"/>
</dbReference>
<dbReference type="Proteomes" id="UP000501726">
    <property type="component" value="Chromosome"/>
</dbReference>
<dbReference type="PANTHER" id="PTHR33988">
    <property type="entry name" value="ENDORIBONUCLEASE MAZF-RELATED"/>
    <property type="match status" value="1"/>
</dbReference>
<dbReference type="Pfam" id="PF02452">
    <property type="entry name" value="PemK_toxin"/>
    <property type="match status" value="1"/>
</dbReference>
<dbReference type="EMBL" id="AP021889">
    <property type="protein sequence ID" value="BBP44951.1"/>
    <property type="molecule type" value="Genomic_DNA"/>
</dbReference>
<dbReference type="KEGG" id="tse:THMIRHAS_03240"/>
<dbReference type="AlphaFoldDB" id="A0A6F8PS48"/>
<name>A0A6F8PS48_9GAMM</name>
<gene>
    <name evidence="1" type="ORF">THMIRHAS_03240</name>
</gene>
<dbReference type="GO" id="GO:0006402">
    <property type="term" value="P:mRNA catabolic process"/>
    <property type="evidence" value="ECO:0007669"/>
    <property type="project" value="TreeGrafter"/>
</dbReference>
<dbReference type="RefSeq" id="WP_173269892.1">
    <property type="nucleotide sequence ID" value="NZ_AP021889.1"/>
</dbReference>
<protein>
    <recommendedName>
        <fullName evidence="3">mRNA interferase</fullName>
    </recommendedName>
</protein>
<evidence type="ECO:0000313" key="1">
    <source>
        <dbReference type="EMBL" id="BBP44951.1"/>
    </source>
</evidence>
<reference evidence="2" key="1">
    <citation type="submission" date="2019-11" db="EMBL/GenBank/DDBJ databases">
        <title>Isolation and characterization of two novel species in the genus Thiomicrorhabdus.</title>
        <authorList>
            <person name="Mochizuki J."/>
            <person name="Kojima H."/>
            <person name="Fukui M."/>
        </authorList>
    </citation>
    <scope>NUCLEOTIDE SEQUENCE [LARGE SCALE GENOMIC DNA]</scope>
    <source>
        <strain evidence="2">aks77</strain>
    </source>
</reference>
<evidence type="ECO:0000313" key="2">
    <source>
        <dbReference type="Proteomes" id="UP000501726"/>
    </source>
</evidence>
<accession>A0A6F8PS48</accession>
<organism evidence="1 2">
    <name type="scientific">Thiosulfatimonas sediminis</name>
    <dbReference type="NCBI Taxonomy" id="2675054"/>
    <lineage>
        <taxon>Bacteria</taxon>
        <taxon>Pseudomonadati</taxon>
        <taxon>Pseudomonadota</taxon>
        <taxon>Gammaproteobacteria</taxon>
        <taxon>Thiotrichales</taxon>
        <taxon>Piscirickettsiaceae</taxon>
        <taxon>Thiosulfatimonas</taxon>
    </lineage>
</organism>
<proteinExistence type="predicted"/>
<dbReference type="GO" id="GO:0003677">
    <property type="term" value="F:DNA binding"/>
    <property type="evidence" value="ECO:0007669"/>
    <property type="project" value="InterPro"/>
</dbReference>
<sequence length="117" mass="12943">MSLARGNIVLARLNPNQGAEIGKIRPVIVLTQTALIEAGLPMIFVIPLSTQYWPELKSLRVAIAPRERLLKTSYAVLEQARSIDKSRIENSVLTSLTQSEIKEIETKFSMLTGINAP</sequence>
<evidence type="ECO:0008006" key="3">
    <source>
        <dbReference type="Google" id="ProtNLM"/>
    </source>
</evidence>
<dbReference type="InterPro" id="IPR003477">
    <property type="entry name" value="PemK-like"/>
</dbReference>
<dbReference type="Gene3D" id="2.30.30.110">
    <property type="match status" value="1"/>
</dbReference>
<keyword evidence="2" id="KW-1185">Reference proteome</keyword>
<dbReference type="InterPro" id="IPR011067">
    <property type="entry name" value="Plasmid_toxin/cell-grow_inhib"/>
</dbReference>
<dbReference type="GO" id="GO:0004521">
    <property type="term" value="F:RNA endonuclease activity"/>
    <property type="evidence" value="ECO:0007669"/>
    <property type="project" value="TreeGrafter"/>
</dbReference>
<dbReference type="GO" id="GO:0016075">
    <property type="term" value="P:rRNA catabolic process"/>
    <property type="evidence" value="ECO:0007669"/>
    <property type="project" value="TreeGrafter"/>
</dbReference>